<dbReference type="RefSeq" id="XP_016634900.1">
    <property type="nucleotide sequence ID" value="XM_016773954.1"/>
</dbReference>
<keyword evidence="2" id="KW-1185">Reference proteome</keyword>
<evidence type="ECO:0000313" key="2">
    <source>
        <dbReference type="Proteomes" id="UP000053411"/>
    </source>
</evidence>
<organism evidence="1 2">
    <name type="scientific">Fonsecaea multimorphosa CBS 102226</name>
    <dbReference type="NCBI Taxonomy" id="1442371"/>
    <lineage>
        <taxon>Eukaryota</taxon>
        <taxon>Fungi</taxon>
        <taxon>Dikarya</taxon>
        <taxon>Ascomycota</taxon>
        <taxon>Pezizomycotina</taxon>
        <taxon>Eurotiomycetes</taxon>
        <taxon>Chaetothyriomycetidae</taxon>
        <taxon>Chaetothyriales</taxon>
        <taxon>Herpotrichiellaceae</taxon>
        <taxon>Fonsecaea</taxon>
    </lineage>
</organism>
<dbReference type="AlphaFoldDB" id="A0A0D2K4P2"/>
<reference evidence="1 2" key="1">
    <citation type="submission" date="2015-01" db="EMBL/GenBank/DDBJ databases">
        <title>The Genome Sequence of Fonsecaea multimorphosa CBS 102226.</title>
        <authorList>
            <consortium name="The Broad Institute Genomics Platform"/>
            <person name="Cuomo C."/>
            <person name="de Hoog S."/>
            <person name="Gorbushina A."/>
            <person name="Stielow B."/>
            <person name="Teixiera M."/>
            <person name="Abouelleil A."/>
            <person name="Chapman S.B."/>
            <person name="Priest M."/>
            <person name="Young S.K."/>
            <person name="Wortman J."/>
            <person name="Nusbaum C."/>
            <person name="Birren B."/>
        </authorList>
    </citation>
    <scope>NUCLEOTIDE SEQUENCE [LARGE SCALE GENOMIC DNA]</scope>
    <source>
        <strain evidence="1 2">CBS 102226</strain>
    </source>
</reference>
<proteinExistence type="predicted"/>
<sequence length="126" mass="14077">MAQRNIKIWFTNKSPVNQLWSSSISQPRELAPNTQVRYNTTVIGDNTIQIVLDVNDNHTGVSLRYSWDDDKFSLNPESNDFKIILQFTGSVVVRSTYTGADAVPKGLEVNSIDTEPLPEDMSKASS</sequence>
<dbReference type="GeneID" id="27709189"/>
<accession>A0A0D2K4P2</accession>
<dbReference type="VEuPathDB" id="FungiDB:Z520_03443"/>
<dbReference type="EMBL" id="KN848066">
    <property type="protein sequence ID" value="KIY00778.1"/>
    <property type="molecule type" value="Genomic_DNA"/>
</dbReference>
<protein>
    <submittedName>
        <fullName evidence="1">Uncharacterized protein</fullName>
    </submittedName>
</protein>
<name>A0A0D2K4P2_9EURO</name>
<gene>
    <name evidence="1" type="ORF">Z520_03443</name>
</gene>
<evidence type="ECO:0000313" key="1">
    <source>
        <dbReference type="EMBL" id="KIY00778.1"/>
    </source>
</evidence>
<dbReference type="Proteomes" id="UP000053411">
    <property type="component" value="Unassembled WGS sequence"/>
</dbReference>